<dbReference type="NCBIfam" id="TIGR00149">
    <property type="entry name" value="TIGR00149_YjbQ"/>
    <property type="match status" value="1"/>
</dbReference>
<dbReference type="InterPro" id="IPR035917">
    <property type="entry name" value="YjbQ-like_sf"/>
</dbReference>
<dbReference type="Proteomes" id="UP001332192">
    <property type="component" value="Chromosome"/>
</dbReference>
<keyword evidence="3" id="KW-1185">Reference proteome</keyword>
<gene>
    <name evidence="2" type="ORF">U7230_07300</name>
</gene>
<name>A0ABZ1C109_9FIRM</name>
<dbReference type="Gene3D" id="2.60.120.460">
    <property type="entry name" value="YjbQ-like"/>
    <property type="match status" value="1"/>
</dbReference>
<evidence type="ECO:0000313" key="3">
    <source>
        <dbReference type="Proteomes" id="UP001332192"/>
    </source>
</evidence>
<dbReference type="Pfam" id="PF01894">
    <property type="entry name" value="YjbQ"/>
    <property type="match status" value="1"/>
</dbReference>
<evidence type="ECO:0000256" key="1">
    <source>
        <dbReference type="ARBA" id="ARBA00005534"/>
    </source>
</evidence>
<dbReference type="PIRSF" id="PIRSF004681">
    <property type="entry name" value="UCP004681"/>
    <property type="match status" value="1"/>
</dbReference>
<accession>A0ABZ1C109</accession>
<evidence type="ECO:0000313" key="2">
    <source>
        <dbReference type="EMBL" id="WRP18789.1"/>
    </source>
</evidence>
<reference evidence="2 3" key="1">
    <citation type="journal article" date="2024" name="Front. Microbiol.">
        <title>Novel thermophilic genera Geochorda gen. nov. and Carboxydochorda gen. nov. from the deep terrestrial subsurface reveal the ecophysiological diversity in the class Limnochordia.</title>
        <authorList>
            <person name="Karnachuk O.V."/>
            <person name="Lukina A.P."/>
            <person name="Avakyan M.R."/>
            <person name="Kadnikov V.V."/>
            <person name="Begmatov S."/>
            <person name="Beletsky A.V."/>
            <person name="Vlasova K.G."/>
            <person name="Novikov A.A."/>
            <person name="Shcherbakova V.A."/>
            <person name="Mardanov A.V."/>
            <person name="Ravin N.V."/>
        </authorList>
    </citation>
    <scope>NUCLEOTIDE SEQUENCE [LARGE SCALE GENOMIC DNA]</scope>
    <source>
        <strain evidence="2 3">L945</strain>
    </source>
</reference>
<sequence length="135" mass="14831">MWYELSVATHRRTEAVEITGQLAEVIARSGVRDGVATVYCPHTTAGLTINENADPDVMDDLMRFLDALIERANPGFRHREGNADGHVKASLVGASVSFPVRDGRPALGRWQGVFLCEFDGPRRRQVSVRVAGVLE</sequence>
<dbReference type="EMBL" id="CP141615">
    <property type="protein sequence ID" value="WRP18789.1"/>
    <property type="molecule type" value="Genomic_DNA"/>
</dbReference>
<dbReference type="PANTHER" id="PTHR30615">
    <property type="entry name" value="UNCHARACTERIZED PROTEIN YJBQ-RELATED"/>
    <property type="match status" value="1"/>
</dbReference>
<protein>
    <submittedName>
        <fullName evidence="2">Secondary thiamine-phosphate synthase enzyme YjbQ</fullName>
    </submittedName>
</protein>
<dbReference type="PANTHER" id="PTHR30615:SF8">
    <property type="entry name" value="UPF0047 PROTEIN C4A8.02C"/>
    <property type="match status" value="1"/>
</dbReference>
<organism evidence="2 3">
    <name type="scientific">Carboxydichorda subterranea</name>
    <dbReference type="NCBI Taxonomy" id="3109565"/>
    <lineage>
        <taxon>Bacteria</taxon>
        <taxon>Bacillati</taxon>
        <taxon>Bacillota</taxon>
        <taxon>Limnochordia</taxon>
        <taxon>Limnochordales</taxon>
        <taxon>Geochordaceae</taxon>
        <taxon>Carboxydichorda</taxon>
    </lineage>
</organism>
<proteinExistence type="inferred from homology"/>
<dbReference type="SUPFAM" id="SSF111038">
    <property type="entry name" value="YjbQ-like"/>
    <property type="match status" value="1"/>
</dbReference>
<dbReference type="InterPro" id="IPR001602">
    <property type="entry name" value="UPF0047_YjbQ-like"/>
</dbReference>
<dbReference type="RefSeq" id="WP_324718061.1">
    <property type="nucleotide sequence ID" value="NZ_CP141615.1"/>
</dbReference>
<comment type="similarity">
    <text evidence="1">Belongs to the UPF0047 family.</text>
</comment>